<feature type="region of interest" description="Disordered" evidence="1">
    <location>
        <begin position="1"/>
        <end position="30"/>
    </location>
</feature>
<keyword evidence="2" id="KW-0472">Membrane</keyword>
<dbReference type="AlphaFoldDB" id="A0AAD3CLS7"/>
<proteinExistence type="predicted"/>
<reference evidence="3 4" key="1">
    <citation type="journal article" date="2021" name="Sci. Rep.">
        <title>The genome of the diatom Chaetoceros tenuissimus carries an ancient integrated fragment of an extant virus.</title>
        <authorList>
            <person name="Hongo Y."/>
            <person name="Kimura K."/>
            <person name="Takaki Y."/>
            <person name="Yoshida Y."/>
            <person name="Baba S."/>
            <person name="Kobayashi G."/>
            <person name="Nagasaki K."/>
            <person name="Hano T."/>
            <person name="Tomaru Y."/>
        </authorList>
    </citation>
    <scope>NUCLEOTIDE SEQUENCE [LARGE SCALE GENOMIC DNA]</scope>
    <source>
        <strain evidence="3 4">NIES-3715</strain>
    </source>
</reference>
<dbReference type="Proteomes" id="UP001054902">
    <property type="component" value="Unassembled WGS sequence"/>
</dbReference>
<organism evidence="3 4">
    <name type="scientific">Chaetoceros tenuissimus</name>
    <dbReference type="NCBI Taxonomy" id="426638"/>
    <lineage>
        <taxon>Eukaryota</taxon>
        <taxon>Sar</taxon>
        <taxon>Stramenopiles</taxon>
        <taxon>Ochrophyta</taxon>
        <taxon>Bacillariophyta</taxon>
        <taxon>Coscinodiscophyceae</taxon>
        <taxon>Chaetocerotophycidae</taxon>
        <taxon>Chaetocerotales</taxon>
        <taxon>Chaetocerotaceae</taxon>
        <taxon>Chaetoceros</taxon>
    </lineage>
</organism>
<evidence type="ECO:0000313" key="4">
    <source>
        <dbReference type="Proteomes" id="UP001054902"/>
    </source>
</evidence>
<protein>
    <submittedName>
        <fullName evidence="3">Uncharacterized protein</fullName>
    </submittedName>
</protein>
<gene>
    <name evidence="3" type="ORF">CTEN210_04787</name>
</gene>
<feature type="region of interest" description="Disordered" evidence="1">
    <location>
        <begin position="43"/>
        <end position="70"/>
    </location>
</feature>
<feature type="compositionally biased region" description="Polar residues" evidence="1">
    <location>
        <begin position="20"/>
        <end position="30"/>
    </location>
</feature>
<evidence type="ECO:0000256" key="2">
    <source>
        <dbReference type="SAM" id="Phobius"/>
    </source>
</evidence>
<keyword evidence="4" id="KW-1185">Reference proteome</keyword>
<keyword evidence="2" id="KW-1133">Transmembrane helix</keyword>
<sequence length="520" mass="57779">MRVKSIQARSSSDFDALEEVSSTSISEDSLQKCSSLEKNLSHAVLSGKESRREIASTDSSRKSTSGESTIENEETLMVENNALKSGKKFKAVKTALKLLIALPLFIVFLLFYQGISCLMDYRKFFGKEAPIPFSPSHGVVAAIDKSLISSTETKLGDIDGESDFFIKKFSESNTDLDHTKGKAPIRLLLLGDSIARGVGQMTSCYPLLPETFGAILSKHHGGAPVYWSAFGEPGATTKWLASKVREESVLQTNSVTLDEFRSFHELKEMKDSSNPKIQWTQNLEYHRMLHEANSFAGYDYIVALSGVNDIKGVLVPFLVTDDASSKSVFHEDDEVEWGFRGDLTRLVKGLNATGSLLDGNETKATSCNKKPFILLPSFPTKHVPVKVGLILRWIAVRSTGLLDSFKKQIANKHENVNIVPNADDKTTQDFIDGVTTPGSLRDMLYEEEILVQINDKAKSQCEGKARDMSNFYNSRGRAKHEENMMFGSLFSHDAVHPNDVGYDYFGRIIGKELLKIMDQR</sequence>
<name>A0AAD3CLS7_9STRA</name>
<comment type="caution">
    <text evidence="3">The sequence shown here is derived from an EMBL/GenBank/DDBJ whole genome shotgun (WGS) entry which is preliminary data.</text>
</comment>
<accession>A0AAD3CLS7</accession>
<dbReference type="SUPFAM" id="SSF52266">
    <property type="entry name" value="SGNH hydrolase"/>
    <property type="match status" value="1"/>
</dbReference>
<evidence type="ECO:0000313" key="3">
    <source>
        <dbReference type="EMBL" id="GFH48311.1"/>
    </source>
</evidence>
<dbReference type="InterPro" id="IPR036514">
    <property type="entry name" value="SGNH_hydro_sf"/>
</dbReference>
<dbReference type="Gene3D" id="3.40.50.1110">
    <property type="entry name" value="SGNH hydrolase"/>
    <property type="match status" value="1"/>
</dbReference>
<evidence type="ECO:0000256" key="1">
    <source>
        <dbReference type="SAM" id="MobiDB-lite"/>
    </source>
</evidence>
<feature type="transmembrane region" description="Helical" evidence="2">
    <location>
        <begin position="94"/>
        <end position="115"/>
    </location>
</feature>
<keyword evidence="2" id="KW-0812">Transmembrane</keyword>
<dbReference type="EMBL" id="BLLK01000027">
    <property type="protein sequence ID" value="GFH48311.1"/>
    <property type="molecule type" value="Genomic_DNA"/>
</dbReference>
<feature type="compositionally biased region" description="Basic and acidic residues" evidence="1">
    <location>
        <begin position="48"/>
        <end position="61"/>
    </location>
</feature>